<feature type="coiled-coil region" evidence="1">
    <location>
        <begin position="141"/>
        <end position="175"/>
    </location>
</feature>
<gene>
    <name evidence="2" type="ORF">SNAT2548_LOCUS19506</name>
</gene>
<evidence type="ECO:0000313" key="2">
    <source>
        <dbReference type="EMBL" id="CAE7362033.1"/>
    </source>
</evidence>
<keyword evidence="3" id="KW-1185">Reference proteome</keyword>
<evidence type="ECO:0000313" key="3">
    <source>
        <dbReference type="Proteomes" id="UP000604046"/>
    </source>
</evidence>
<accession>A0A812PY25</accession>
<sequence>MDLAELQARWLAFREVYLDVLETGGRARNLHSKRLDALEEAARPFRERRLERWNRLAMLREDHPRHRGKKAALAFERSLRPKAATRVAPCSVAGRKRPRGEFQRKTSREDRVAQRLAWLLLRWDRAHRKILRFEALDRQAAARLAARRRQKQAAAARAEARRRRIEEAAARSAEKASAKRRKEEQSSRWKWLNRKDITMEELLHFRNMGCHQEAEQEFAERTSPAHCAQSPLSLSFLLAGRGA</sequence>
<organism evidence="2 3">
    <name type="scientific">Symbiodinium natans</name>
    <dbReference type="NCBI Taxonomy" id="878477"/>
    <lineage>
        <taxon>Eukaryota</taxon>
        <taxon>Sar</taxon>
        <taxon>Alveolata</taxon>
        <taxon>Dinophyceae</taxon>
        <taxon>Suessiales</taxon>
        <taxon>Symbiodiniaceae</taxon>
        <taxon>Symbiodinium</taxon>
    </lineage>
</organism>
<proteinExistence type="predicted"/>
<reference evidence="2" key="1">
    <citation type="submission" date="2021-02" db="EMBL/GenBank/DDBJ databases">
        <authorList>
            <person name="Dougan E. K."/>
            <person name="Rhodes N."/>
            <person name="Thang M."/>
            <person name="Chan C."/>
        </authorList>
    </citation>
    <scope>NUCLEOTIDE SEQUENCE</scope>
</reference>
<protein>
    <submittedName>
        <fullName evidence="2">Uncharacterized protein</fullName>
    </submittedName>
</protein>
<keyword evidence="1" id="KW-0175">Coiled coil</keyword>
<name>A0A812PY25_9DINO</name>
<dbReference type="Proteomes" id="UP000604046">
    <property type="component" value="Unassembled WGS sequence"/>
</dbReference>
<dbReference type="AlphaFoldDB" id="A0A812PY25"/>
<dbReference type="EMBL" id="CAJNDS010002180">
    <property type="protein sequence ID" value="CAE7362033.1"/>
    <property type="molecule type" value="Genomic_DNA"/>
</dbReference>
<comment type="caution">
    <text evidence="2">The sequence shown here is derived from an EMBL/GenBank/DDBJ whole genome shotgun (WGS) entry which is preliminary data.</text>
</comment>
<evidence type="ECO:0000256" key="1">
    <source>
        <dbReference type="SAM" id="Coils"/>
    </source>
</evidence>